<protein>
    <submittedName>
        <fullName evidence="2">Phenylacetate--CoA ligase</fullName>
    </submittedName>
</protein>
<dbReference type="InterPro" id="IPR045851">
    <property type="entry name" value="AMP-bd_C_sf"/>
</dbReference>
<gene>
    <name evidence="2" type="ORF">GCM10007094_29780</name>
</gene>
<comment type="caution">
    <text evidence="2">The sequence shown here is derived from an EMBL/GenBank/DDBJ whole genome shotgun (WGS) entry which is preliminary data.</text>
</comment>
<dbReference type="PANTHER" id="PTHR43845:SF1">
    <property type="entry name" value="BLR5969 PROTEIN"/>
    <property type="match status" value="1"/>
</dbReference>
<dbReference type="Gene3D" id="3.40.50.12780">
    <property type="entry name" value="N-terminal domain of ligase-like"/>
    <property type="match status" value="1"/>
</dbReference>
<organism evidence="2 3">
    <name type="scientific">Pseudovibrio japonicus</name>
    <dbReference type="NCBI Taxonomy" id="366534"/>
    <lineage>
        <taxon>Bacteria</taxon>
        <taxon>Pseudomonadati</taxon>
        <taxon>Pseudomonadota</taxon>
        <taxon>Alphaproteobacteria</taxon>
        <taxon>Hyphomicrobiales</taxon>
        <taxon>Stappiaceae</taxon>
        <taxon>Pseudovibrio</taxon>
    </lineage>
</organism>
<dbReference type="Gene3D" id="3.30.300.30">
    <property type="match status" value="1"/>
</dbReference>
<sequence>MGNQYFDKLEIRSPEEREADLMARLPGQIAMAKNEASGWAKHLADFDPAEITNRAALAQLPVLRKSDLMAAQDAEPPLGGFAAGDFSSYKRIFMSPGPIWEPQGPEADPWKSARAFHATGIRPGDIVHNALSYHMTPGGFILDQGARAYGCVVFPAGIGNTDMQVSAISSLRPTAYAGTPDYLKVILDRGDELGVDVSSITRGLVSGGALYPSLREEYANRGVKVLQAYATADLGIVAYESEAMEGLIANEDFIIEIVRPGTGDPVAPGEVGELVVTTFSPTYPLIRFATGDLSAIMPGISPCGRTNMRLKGWMGRADQRTKVKGMFVDPAQIERLRKNAGDEVGRARLSVVRQGEQDHMILRVETEAASEDFIAALKKSLKEHTGLNGDVELVAPDALPNDGKVISDEREVTA</sequence>
<accession>A0ABQ3EKT9</accession>
<name>A0ABQ3EKT9_9HYPH</name>
<feature type="domain" description="AMP-dependent synthetase/ligase" evidence="1">
    <location>
        <begin position="148"/>
        <end position="277"/>
    </location>
</feature>
<dbReference type="SUPFAM" id="SSF56801">
    <property type="entry name" value="Acetyl-CoA synthetase-like"/>
    <property type="match status" value="1"/>
</dbReference>
<dbReference type="Proteomes" id="UP000637980">
    <property type="component" value="Unassembled WGS sequence"/>
</dbReference>
<dbReference type="EMBL" id="BMXE01000005">
    <property type="protein sequence ID" value="GHB38407.1"/>
    <property type="molecule type" value="Genomic_DNA"/>
</dbReference>
<dbReference type="Pfam" id="PF00501">
    <property type="entry name" value="AMP-binding"/>
    <property type="match status" value="1"/>
</dbReference>
<evidence type="ECO:0000313" key="2">
    <source>
        <dbReference type="EMBL" id="GHB38407.1"/>
    </source>
</evidence>
<keyword evidence="3" id="KW-1185">Reference proteome</keyword>
<proteinExistence type="predicted"/>
<evidence type="ECO:0000259" key="1">
    <source>
        <dbReference type="Pfam" id="PF00501"/>
    </source>
</evidence>
<dbReference type="InterPro" id="IPR000873">
    <property type="entry name" value="AMP-dep_synth/lig_dom"/>
</dbReference>
<reference evidence="3" key="1">
    <citation type="journal article" date="2019" name="Int. J. Syst. Evol. Microbiol.">
        <title>The Global Catalogue of Microorganisms (GCM) 10K type strain sequencing project: providing services to taxonomists for standard genome sequencing and annotation.</title>
        <authorList>
            <consortium name="The Broad Institute Genomics Platform"/>
            <consortium name="The Broad Institute Genome Sequencing Center for Infectious Disease"/>
            <person name="Wu L."/>
            <person name="Ma J."/>
        </authorList>
    </citation>
    <scope>NUCLEOTIDE SEQUENCE [LARGE SCALE GENOMIC DNA]</scope>
    <source>
        <strain evidence="3">KCTC 12861</strain>
    </source>
</reference>
<keyword evidence="2" id="KW-0436">Ligase</keyword>
<dbReference type="InterPro" id="IPR042099">
    <property type="entry name" value="ANL_N_sf"/>
</dbReference>
<evidence type="ECO:0000313" key="3">
    <source>
        <dbReference type="Proteomes" id="UP000637980"/>
    </source>
</evidence>
<dbReference type="GO" id="GO:0016874">
    <property type="term" value="F:ligase activity"/>
    <property type="evidence" value="ECO:0007669"/>
    <property type="project" value="UniProtKB-KW"/>
</dbReference>
<dbReference type="PANTHER" id="PTHR43845">
    <property type="entry name" value="BLR5969 PROTEIN"/>
    <property type="match status" value="1"/>
</dbReference>
<dbReference type="RefSeq" id="WP_189437593.1">
    <property type="nucleotide sequence ID" value="NZ_BMXE01000005.1"/>
</dbReference>